<keyword evidence="11" id="KW-1185">Reference proteome</keyword>
<keyword evidence="3 8" id="KW-0732">Signal</keyword>
<comment type="catalytic activity">
    <reaction evidence="6">
        <text>a 4-O-methyl-alpha-D-glucuronosyl ester derivative + H2O = 4-O-methyl-alpha-D-glucuronate derivative + an alcohol + H(+)</text>
        <dbReference type="Rhea" id="RHEA:67452"/>
        <dbReference type="ChEBI" id="CHEBI:15377"/>
        <dbReference type="ChEBI" id="CHEBI:15378"/>
        <dbReference type="ChEBI" id="CHEBI:30879"/>
        <dbReference type="ChEBI" id="CHEBI:171667"/>
        <dbReference type="ChEBI" id="CHEBI:171668"/>
        <dbReference type="EC" id="3.1.1.117"/>
    </reaction>
    <physiologicalReaction direction="left-to-right" evidence="6">
        <dbReference type="Rhea" id="RHEA:67453"/>
    </physiologicalReaction>
</comment>
<dbReference type="Pfam" id="PF22244">
    <property type="entry name" value="GCE_fung"/>
    <property type="match status" value="1"/>
</dbReference>
<evidence type="ECO:0000259" key="9">
    <source>
        <dbReference type="Pfam" id="PF22244"/>
    </source>
</evidence>
<evidence type="ECO:0000313" key="10">
    <source>
        <dbReference type="EMBL" id="KAK9770186.1"/>
    </source>
</evidence>
<feature type="chain" id="PRO_5047207808" description="(4-O-methyl)-D-glucuronate--lignin esterase" evidence="8">
    <location>
        <begin position="18"/>
        <end position="396"/>
    </location>
</feature>
<dbReference type="EMBL" id="JARVKM010000099">
    <property type="protein sequence ID" value="KAK9770186.1"/>
    <property type="molecule type" value="Genomic_DNA"/>
</dbReference>
<dbReference type="Proteomes" id="UP001465668">
    <property type="component" value="Unassembled WGS sequence"/>
</dbReference>
<dbReference type="InterPro" id="IPR029058">
    <property type="entry name" value="AB_hydrolase_fold"/>
</dbReference>
<evidence type="ECO:0000256" key="8">
    <source>
        <dbReference type="SAM" id="SignalP"/>
    </source>
</evidence>
<dbReference type="EC" id="3.1.1.117" evidence="7"/>
<evidence type="ECO:0000256" key="6">
    <source>
        <dbReference type="ARBA" id="ARBA00024511"/>
    </source>
</evidence>
<evidence type="ECO:0000256" key="3">
    <source>
        <dbReference type="ARBA" id="ARBA00022729"/>
    </source>
</evidence>
<evidence type="ECO:0000256" key="5">
    <source>
        <dbReference type="ARBA" id="ARBA00023185"/>
    </source>
</evidence>
<proteinExistence type="inferred from homology"/>
<protein>
    <recommendedName>
        <fullName evidence="7">(4-O-methyl)-D-glucuronate--lignin esterase</fullName>
        <ecNumber evidence="7">3.1.1.117</ecNumber>
    </recommendedName>
</protein>
<evidence type="ECO:0000256" key="7">
    <source>
        <dbReference type="ARBA" id="ARBA00026105"/>
    </source>
</evidence>
<evidence type="ECO:0000256" key="2">
    <source>
        <dbReference type="ARBA" id="ARBA00022487"/>
    </source>
</evidence>
<accession>A0ABR2X9A5</accession>
<comment type="similarity">
    <text evidence="1">Belongs to the carbohydrate esterase 15 (CE15) family.</text>
</comment>
<name>A0ABR2X9A5_9PEZI</name>
<keyword evidence="5" id="KW-0439">Lignin degradation</keyword>
<evidence type="ECO:0000256" key="4">
    <source>
        <dbReference type="ARBA" id="ARBA00022801"/>
    </source>
</evidence>
<keyword evidence="2" id="KW-0719">Serine esterase</keyword>
<keyword evidence="4" id="KW-0378">Hydrolase</keyword>
<evidence type="ECO:0000313" key="11">
    <source>
        <dbReference type="Proteomes" id="UP001465668"/>
    </source>
</evidence>
<organism evidence="10 11">
    <name type="scientific">Seiridium cardinale</name>
    <dbReference type="NCBI Taxonomy" id="138064"/>
    <lineage>
        <taxon>Eukaryota</taxon>
        <taxon>Fungi</taxon>
        <taxon>Dikarya</taxon>
        <taxon>Ascomycota</taxon>
        <taxon>Pezizomycotina</taxon>
        <taxon>Sordariomycetes</taxon>
        <taxon>Xylariomycetidae</taxon>
        <taxon>Amphisphaeriales</taxon>
        <taxon>Sporocadaceae</taxon>
        <taxon>Seiridium</taxon>
    </lineage>
</organism>
<feature type="signal peptide" evidence="8">
    <location>
        <begin position="1"/>
        <end position="17"/>
    </location>
</feature>
<comment type="caution">
    <text evidence="10">The sequence shown here is derived from an EMBL/GenBank/DDBJ whole genome shotgun (WGS) entry which is preliminary data.</text>
</comment>
<evidence type="ECO:0000256" key="1">
    <source>
        <dbReference type="ARBA" id="ARBA00010092"/>
    </source>
</evidence>
<dbReference type="SUPFAM" id="SSF53474">
    <property type="entry name" value="alpha/beta-Hydrolases"/>
    <property type="match status" value="1"/>
</dbReference>
<dbReference type="Gene3D" id="3.40.50.1820">
    <property type="entry name" value="alpha/beta hydrolase"/>
    <property type="match status" value="1"/>
</dbReference>
<feature type="domain" description="4-O-methyl-glucuronoyl methylesterase-like" evidence="9">
    <location>
        <begin position="101"/>
        <end position="331"/>
    </location>
</feature>
<reference evidence="10 11" key="1">
    <citation type="submission" date="2024-02" db="EMBL/GenBank/DDBJ databases">
        <title>First draft genome assembly of two strains of Seiridium cardinale.</title>
        <authorList>
            <person name="Emiliani G."/>
            <person name="Scali E."/>
        </authorList>
    </citation>
    <scope>NUCLEOTIDE SEQUENCE [LARGE SCALE GENOMIC DNA]</scope>
    <source>
        <strain evidence="10 11">BM-138-000479</strain>
    </source>
</reference>
<dbReference type="InterPro" id="IPR054579">
    <property type="entry name" value="GCE-like_dom"/>
</dbReference>
<sequence>MARYFTPALLLYATALAFPAPAELVERQNTTCNVGSNYAAVNNAKLPDPFTFADGTKVSTKADFTCRQQEISKVFQQYELGDFPLPPDKVEASMSGSTLNVKVTVGSQSVTISGAIKAPSTKPGPAIITIGGSSIPIPGTVGTVAFNNDNFASQASGSSRGQGAFYTLFGASHSAGALTAWAWGVARVIDGLEQLGSAETGIDTKRLGVTGCSRNGKGAFVVGALNDRIALTLPQESGSGGAACWRISDSEHSKGKNIQTASEIVGENVWFSTRFNAYTSQTNTIPEDHHLLAGLVAPRGLFVMENDIDWLGPVATTACMKAARLIYKAVGAPDAMGFDLTGGHSHCQFPSASQASLTGYINAYLLNSGSPPSNVEKSSASVTMTDYVDWIPPTLS</sequence>
<gene>
    <name evidence="10" type="ORF">SCAR479_13151</name>
</gene>